<evidence type="ECO:0000256" key="1">
    <source>
        <dbReference type="SAM" id="Coils"/>
    </source>
</evidence>
<proteinExistence type="predicted"/>
<feature type="compositionally biased region" description="Basic residues" evidence="2">
    <location>
        <begin position="259"/>
        <end position="270"/>
    </location>
</feature>
<organism evidence="3 4">
    <name type="scientific">Abeliophyllum distichum</name>
    <dbReference type="NCBI Taxonomy" id="126358"/>
    <lineage>
        <taxon>Eukaryota</taxon>
        <taxon>Viridiplantae</taxon>
        <taxon>Streptophyta</taxon>
        <taxon>Embryophyta</taxon>
        <taxon>Tracheophyta</taxon>
        <taxon>Spermatophyta</taxon>
        <taxon>Magnoliopsida</taxon>
        <taxon>eudicotyledons</taxon>
        <taxon>Gunneridae</taxon>
        <taxon>Pentapetalae</taxon>
        <taxon>asterids</taxon>
        <taxon>lamiids</taxon>
        <taxon>Lamiales</taxon>
        <taxon>Oleaceae</taxon>
        <taxon>Forsythieae</taxon>
        <taxon>Abeliophyllum</taxon>
    </lineage>
</organism>
<feature type="coiled-coil region" evidence="1">
    <location>
        <begin position="380"/>
        <end position="445"/>
    </location>
</feature>
<keyword evidence="4" id="KW-1185">Reference proteome</keyword>
<feature type="compositionally biased region" description="Basic and acidic residues" evidence="2">
    <location>
        <begin position="1"/>
        <end position="13"/>
    </location>
</feature>
<evidence type="ECO:0000313" key="3">
    <source>
        <dbReference type="EMBL" id="KAL2517631.1"/>
    </source>
</evidence>
<evidence type="ECO:0000256" key="2">
    <source>
        <dbReference type="SAM" id="MobiDB-lite"/>
    </source>
</evidence>
<protein>
    <recommendedName>
        <fullName evidence="5">Transposase (Putative), gypsy type</fullName>
    </recommendedName>
</protein>
<comment type="caution">
    <text evidence="3">The sequence shown here is derived from an EMBL/GenBank/DDBJ whole genome shotgun (WGS) entry which is preliminary data.</text>
</comment>
<dbReference type="EMBL" id="JBFOLK010000004">
    <property type="protein sequence ID" value="KAL2517631.1"/>
    <property type="molecule type" value="Genomic_DNA"/>
</dbReference>
<sequence length="513" mass="59164">MVRRRTGTDRLGEPVDNNNGDRSSSNLCNIPKHPSTYTEATLKRTIDHFYLSDGHRYRAPGPTEYLLTDRPGEVAIYQDSLKAGLRFPLHPFLVEYFCTFNLSPGQLVPNALRMLNYYLLVFVRRSMDPSIDFFRLLFEMKLLDRYDCYVVFSHRDRGLPSHDHFKIPNCPSSNSGWKNRYFFVKPIVGNFPFPLDWDVPPLEEFNYTPILSEQEIDTLIILRATEPLGRSMNDALTDDALVSAGIDRPYDFLEELARKNTRGQRKRRRENRPISSSSSDVALVSGHQATEPTGAQETRGVIEQLRTPDSSRPRSPRMVSENKPACNMRRSIEKVAEDCQAITSYLDWEVIETSKDKSPESLERSIMVEELRGEKIEQTGRLLEEKSRELRDRRRELAEKTEMINEREARVVDLEKMLQERDFQLQQTGDRVQTLENTVAQLLQDLAEKGKITIEEYKGSGEYMTTVGMVGVHGREMAFRKSREWLVDHFPNVDYSGAPFMPEVDDDDAESDD</sequence>
<reference evidence="4" key="1">
    <citation type="submission" date="2024-07" db="EMBL/GenBank/DDBJ databases">
        <title>Two chromosome-level genome assemblies of Korean endemic species Abeliophyllum distichum and Forsythia ovata (Oleaceae).</title>
        <authorList>
            <person name="Jang H."/>
        </authorList>
    </citation>
    <scope>NUCLEOTIDE SEQUENCE [LARGE SCALE GENOMIC DNA]</scope>
</reference>
<accession>A0ABD1TY20</accession>
<feature type="region of interest" description="Disordered" evidence="2">
    <location>
        <begin position="257"/>
        <end position="324"/>
    </location>
</feature>
<evidence type="ECO:0008006" key="5">
    <source>
        <dbReference type="Google" id="ProtNLM"/>
    </source>
</evidence>
<feature type="region of interest" description="Disordered" evidence="2">
    <location>
        <begin position="1"/>
        <end position="30"/>
    </location>
</feature>
<keyword evidence="1" id="KW-0175">Coiled coil</keyword>
<evidence type="ECO:0000313" key="4">
    <source>
        <dbReference type="Proteomes" id="UP001604336"/>
    </source>
</evidence>
<feature type="compositionally biased region" description="Polar residues" evidence="2">
    <location>
        <begin position="287"/>
        <end position="296"/>
    </location>
</feature>
<name>A0ABD1TY20_9LAMI</name>
<dbReference type="AlphaFoldDB" id="A0ABD1TY20"/>
<feature type="compositionally biased region" description="Polar residues" evidence="2">
    <location>
        <begin position="16"/>
        <end position="28"/>
    </location>
</feature>
<dbReference type="Proteomes" id="UP001604336">
    <property type="component" value="Unassembled WGS sequence"/>
</dbReference>
<gene>
    <name evidence="3" type="ORF">Adt_13878</name>
</gene>